<dbReference type="AlphaFoldDB" id="A0A921HNK0"/>
<reference evidence="1" key="1">
    <citation type="journal article" date="2021" name="PeerJ">
        <title>Extensive microbial diversity within the chicken gut microbiome revealed by metagenomics and culture.</title>
        <authorList>
            <person name="Gilroy R."/>
            <person name="Ravi A."/>
            <person name="Getino M."/>
            <person name="Pursley I."/>
            <person name="Horton D.L."/>
            <person name="Alikhan N.F."/>
            <person name="Baker D."/>
            <person name="Gharbi K."/>
            <person name="Hall N."/>
            <person name="Watson M."/>
            <person name="Adriaenssens E.M."/>
            <person name="Foster-Nyarko E."/>
            <person name="Jarju S."/>
            <person name="Secka A."/>
            <person name="Antonio M."/>
            <person name="Oren A."/>
            <person name="Chaudhuri R.R."/>
            <person name="La Ragione R."/>
            <person name="Hildebrand F."/>
            <person name="Pallen M.J."/>
        </authorList>
    </citation>
    <scope>NUCLEOTIDE SEQUENCE</scope>
    <source>
        <strain evidence="1">7318</strain>
    </source>
</reference>
<gene>
    <name evidence="1" type="ORF">K8V65_07525</name>
</gene>
<organism evidence="1 2">
    <name type="scientific">Megamonas hypermegale</name>
    <dbReference type="NCBI Taxonomy" id="158847"/>
    <lineage>
        <taxon>Bacteria</taxon>
        <taxon>Bacillati</taxon>
        <taxon>Bacillota</taxon>
        <taxon>Negativicutes</taxon>
        <taxon>Selenomonadales</taxon>
        <taxon>Selenomonadaceae</taxon>
        <taxon>Megamonas</taxon>
    </lineage>
</organism>
<evidence type="ECO:0000313" key="2">
    <source>
        <dbReference type="Proteomes" id="UP000780768"/>
    </source>
</evidence>
<comment type="caution">
    <text evidence="1">The sequence shown here is derived from an EMBL/GenBank/DDBJ whole genome shotgun (WGS) entry which is preliminary data.</text>
</comment>
<protein>
    <submittedName>
        <fullName evidence="1">Uncharacterized protein</fullName>
    </submittedName>
</protein>
<name>A0A921HNK0_9FIRM</name>
<evidence type="ECO:0000313" key="1">
    <source>
        <dbReference type="EMBL" id="HJF85493.1"/>
    </source>
</evidence>
<accession>A0A921HNK0</accession>
<dbReference type="EMBL" id="DYVR01000208">
    <property type="protein sequence ID" value="HJF85493.1"/>
    <property type="molecule type" value="Genomic_DNA"/>
</dbReference>
<reference evidence="1" key="2">
    <citation type="submission" date="2021-09" db="EMBL/GenBank/DDBJ databases">
        <authorList>
            <person name="Gilroy R."/>
        </authorList>
    </citation>
    <scope>NUCLEOTIDE SEQUENCE</scope>
    <source>
        <strain evidence="1">7318</strain>
    </source>
</reference>
<dbReference type="Proteomes" id="UP000780768">
    <property type="component" value="Unassembled WGS sequence"/>
</dbReference>
<dbReference type="InterPro" id="IPR006311">
    <property type="entry name" value="TAT_signal"/>
</dbReference>
<dbReference type="RefSeq" id="WP_303997735.1">
    <property type="nucleotide sequence ID" value="NZ_CALXYC010000022.1"/>
</dbReference>
<sequence>MTDFSRRDFFKIAGSTVLGAAAYSIAGGFRPALAQAPVIGSTQITAGANSIGSRAKVYFTKQND</sequence>
<dbReference type="PROSITE" id="PS51318">
    <property type="entry name" value="TAT"/>
    <property type="match status" value="1"/>
</dbReference>
<proteinExistence type="predicted"/>